<feature type="domain" description="HTH arsR-type" evidence="4">
    <location>
        <begin position="7"/>
        <end position="101"/>
    </location>
</feature>
<dbReference type="Proteomes" id="UP000217076">
    <property type="component" value="Unassembled WGS sequence"/>
</dbReference>
<dbReference type="Pfam" id="PF01022">
    <property type="entry name" value="HTH_5"/>
    <property type="match status" value="1"/>
</dbReference>
<evidence type="ECO:0000313" key="5">
    <source>
        <dbReference type="EMBL" id="SDH58011.1"/>
    </source>
</evidence>
<dbReference type="InterPro" id="IPR036390">
    <property type="entry name" value="WH_DNA-bd_sf"/>
</dbReference>
<evidence type="ECO:0000256" key="3">
    <source>
        <dbReference type="ARBA" id="ARBA00023163"/>
    </source>
</evidence>
<dbReference type="PANTHER" id="PTHR33154">
    <property type="entry name" value="TRANSCRIPTIONAL REGULATOR, ARSR FAMILY"/>
    <property type="match status" value="1"/>
</dbReference>
<dbReference type="PANTHER" id="PTHR33154:SF28">
    <property type="entry name" value="HTH-TYPE TRANSCRIPTIONAL REGULATOR YGAV-RELATED"/>
    <property type="match status" value="1"/>
</dbReference>
<gene>
    <name evidence="5" type="ORF">SAMN05421742_10841</name>
</gene>
<evidence type="ECO:0000313" key="6">
    <source>
        <dbReference type="Proteomes" id="UP000217076"/>
    </source>
</evidence>
<evidence type="ECO:0000256" key="2">
    <source>
        <dbReference type="ARBA" id="ARBA00023125"/>
    </source>
</evidence>
<dbReference type="CDD" id="cd00090">
    <property type="entry name" value="HTH_ARSR"/>
    <property type="match status" value="1"/>
</dbReference>
<dbReference type="STRING" id="83401.SAMN05421742_10841"/>
<evidence type="ECO:0000256" key="1">
    <source>
        <dbReference type="ARBA" id="ARBA00023015"/>
    </source>
</evidence>
<dbReference type="EMBL" id="FNCV01000008">
    <property type="protein sequence ID" value="SDH58011.1"/>
    <property type="molecule type" value="Genomic_DNA"/>
</dbReference>
<keyword evidence="2" id="KW-0238">DNA-binding</keyword>
<reference evidence="6" key="1">
    <citation type="submission" date="2016-10" db="EMBL/GenBank/DDBJ databases">
        <authorList>
            <person name="Varghese N."/>
            <person name="Submissions S."/>
        </authorList>
    </citation>
    <scope>NUCLEOTIDE SEQUENCE [LARGE SCALE GENOMIC DNA]</scope>
    <source>
        <strain evidence="6">930I</strain>
    </source>
</reference>
<dbReference type="InterPro" id="IPR011991">
    <property type="entry name" value="ArsR-like_HTH"/>
</dbReference>
<dbReference type="Gene3D" id="1.10.10.10">
    <property type="entry name" value="Winged helix-like DNA-binding domain superfamily/Winged helix DNA-binding domain"/>
    <property type="match status" value="1"/>
</dbReference>
<dbReference type="InterPro" id="IPR001845">
    <property type="entry name" value="HTH_ArsR_DNA-bd_dom"/>
</dbReference>
<sequence length="107" mass="11774">MIAGDLVDQGRARQAADLMRLLGNEQRLLILCQLTEGEKSVGQLEALVGLRQSALSQHLARLRRKGLVATRRQSQNIFYRLASPETATLLSTLADLYCPAASNHETT</sequence>
<dbReference type="RefSeq" id="WP_092620448.1">
    <property type="nucleotide sequence ID" value="NZ_FNCV01000008.1"/>
</dbReference>
<dbReference type="InterPro" id="IPR051081">
    <property type="entry name" value="HTH_MetalResp_TranReg"/>
</dbReference>
<name>A0A1G8DKA0_9PROT</name>
<accession>A0A1G8DKA0</accession>
<proteinExistence type="predicted"/>
<dbReference type="PROSITE" id="PS50987">
    <property type="entry name" value="HTH_ARSR_2"/>
    <property type="match status" value="1"/>
</dbReference>
<dbReference type="AlphaFoldDB" id="A0A1G8DKA0"/>
<dbReference type="GO" id="GO:0003700">
    <property type="term" value="F:DNA-binding transcription factor activity"/>
    <property type="evidence" value="ECO:0007669"/>
    <property type="project" value="InterPro"/>
</dbReference>
<dbReference type="SMART" id="SM00418">
    <property type="entry name" value="HTH_ARSR"/>
    <property type="match status" value="1"/>
</dbReference>
<keyword evidence="6" id="KW-1185">Reference proteome</keyword>
<dbReference type="PRINTS" id="PR00778">
    <property type="entry name" value="HTHARSR"/>
</dbReference>
<keyword evidence="1" id="KW-0805">Transcription regulation</keyword>
<keyword evidence="3" id="KW-0804">Transcription</keyword>
<evidence type="ECO:0000259" key="4">
    <source>
        <dbReference type="PROSITE" id="PS50987"/>
    </source>
</evidence>
<protein>
    <submittedName>
        <fullName evidence="5">ArsR family transcriptional regulator</fullName>
    </submittedName>
</protein>
<dbReference type="NCBIfam" id="NF033788">
    <property type="entry name" value="HTH_metalloreg"/>
    <property type="match status" value="1"/>
</dbReference>
<dbReference type="SUPFAM" id="SSF46785">
    <property type="entry name" value="Winged helix' DNA-binding domain"/>
    <property type="match status" value="1"/>
</dbReference>
<dbReference type="InterPro" id="IPR036388">
    <property type="entry name" value="WH-like_DNA-bd_sf"/>
</dbReference>
<dbReference type="GO" id="GO:0003677">
    <property type="term" value="F:DNA binding"/>
    <property type="evidence" value="ECO:0007669"/>
    <property type="project" value="UniProtKB-KW"/>
</dbReference>
<organism evidence="5 6">
    <name type="scientific">Roseospirillum parvum</name>
    <dbReference type="NCBI Taxonomy" id="83401"/>
    <lineage>
        <taxon>Bacteria</taxon>
        <taxon>Pseudomonadati</taxon>
        <taxon>Pseudomonadota</taxon>
        <taxon>Alphaproteobacteria</taxon>
        <taxon>Rhodospirillales</taxon>
        <taxon>Rhodospirillaceae</taxon>
        <taxon>Roseospirillum</taxon>
    </lineage>
</organism>
<dbReference type="OrthoDB" id="194599at2"/>